<comment type="caution">
    <text evidence="3">The sequence shown here is derived from an EMBL/GenBank/DDBJ whole genome shotgun (WGS) entry which is preliminary data.</text>
</comment>
<dbReference type="EMBL" id="BKCJ010011014">
    <property type="protein sequence ID" value="GEU94170.1"/>
    <property type="molecule type" value="Genomic_DNA"/>
</dbReference>
<evidence type="ECO:0000256" key="1">
    <source>
        <dbReference type="SAM" id="MobiDB-lite"/>
    </source>
</evidence>
<feature type="region of interest" description="Disordered" evidence="1">
    <location>
        <begin position="1"/>
        <end position="39"/>
    </location>
</feature>
<proteinExistence type="predicted"/>
<keyword evidence="2" id="KW-0812">Transmembrane</keyword>
<feature type="transmembrane region" description="Helical" evidence="2">
    <location>
        <begin position="103"/>
        <end position="123"/>
    </location>
</feature>
<keyword evidence="2" id="KW-1133">Transmembrane helix</keyword>
<organism evidence="3">
    <name type="scientific">Tanacetum cinerariifolium</name>
    <name type="common">Dalmatian daisy</name>
    <name type="synonym">Chrysanthemum cinerariifolium</name>
    <dbReference type="NCBI Taxonomy" id="118510"/>
    <lineage>
        <taxon>Eukaryota</taxon>
        <taxon>Viridiplantae</taxon>
        <taxon>Streptophyta</taxon>
        <taxon>Embryophyta</taxon>
        <taxon>Tracheophyta</taxon>
        <taxon>Spermatophyta</taxon>
        <taxon>Magnoliopsida</taxon>
        <taxon>eudicotyledons</taxon>
        <taxon>Gunneridae</taxon>
        <taxon>Pentapetalae</taxon>
        <taxon>asterids</taxon>
        <taxon>campanulids</taxon>
        <taxon>Asterales</taxon>
        <taxon>Asteraceae</taxon>
        <taxon>Asteroideae</taxon>
        <taxon>Anthemideae</taxon>
        <taxon>Anthemidinae</taxon>
        <taxon>Tanacetum</taxon>
    </lineage>
</organism>
<sequence>MEPNHLVTRGFSVTTTPLPPPTPQPKRSAAQSAPGPPSSLPPHSLSYYLSHFSTTVSATTSTLFVEITSSSLFIFFIHLPITTIIFLIIIRTIIYFYFEKCDLVVLISLSLITIGVVVVSGVWRNAVLSVFRAGFLVSLHATLRISDAHCDTPFATLSRNMQRIRDGYTGWFEICFKVDLYIDCGIEFANNKLSVSMILANPSGWLSLEVAILGKT</sequence>
<name>A0A6L2P6W3_TANCI</name>
<evidence type="ECO:0000256" key="2">
    <source>
        <dbReference type="SAM" id="Phobius"/>
    </source>
</evidence>
<feature type="transmembrane region" description="Helical" evidence="2">
    <location>
        <begin position="72"/>
        <end position="97"/>
    </location>
</feature>
<evidence type="ECO:0000313" key="3">
    <source>
        <dbReference type="EMBL" id="GEU94170.1"/>
    </source>
</evidence>
<keyword evidence="2" id="KW-0472">Membrane</keyword>
<evidence type="ECO:0008006" key="4">
    <source>
        <dbReference type="Google" id="ProtNLM"/>
    </source>
</evidence>
<dbReference type="AlphaFoldDB" id="A0A6L2P6W3"/>
<reference evidence="3" key="1">
    <citation type="journal article" date="2019" name="Sci. Rep.">
        <title>Draft genome of Tanacetum cinerariifolium, the natural source of mosquito coil.</title>
        <authorList>
            <person name="Yamashiro T."/>
            <person name="Shiraishi A."/>
            <person name="Satake H."/>
            <person name="Nakayama K."/>
        </authorList>
    </citation>
    <scope>NUCLEOTIDE SEQUENCE</scope>
</reference>
<protein>
    <recommendedName>
        <fullName evidence="4">PRA1 family protein</fullName>
    </recommendedName>
</protein>
<accession>A0A6L2P6W3</accession>
<gene>
    <name evidence="3" type="ORF">Tci_066148</name>
</gene>